<proteinExistence type="predicted"/>
<organism evidence="1 2">
    <name type="scientific">Trichodelitschia bisporula</name>
    <dbReference type="NCBI Taxonomy" id="703511"/>
    <lineage>
        <taxon>Eukaryota</taxon>
        <taxon>Fungi</taxon>
        <taxon>Dikarya</taxon>
        <taxon>Ascomycota</taxon>
        <taxon>Pezizomycotina</taxon>
        <taxon>Dothideomycetes</taxon>
        <taxon>Dothideomycetes incertae sedis</taxon>
        <taxon>Phaeotrichales</taxon>
        <taxon>Phaeotrichaceae</taxon>
        <taxon>Trichodelitschia</taxon>
    </lineage>
</organism>
<reference evidence="1" key="1">
    <citation type="journal article" date="2020" name="Stud. Mycol.">
        <title>101 Dothideomycetes genomes: a test case for predicting lifestyles and emergence of pathogens.</title>
        <authorList>
            <person name="Haridas S."/>
            <person name="Albert R."/>
            <person name="Binder M."/>
            <person name="Bloem J."/>
            <person name="Labutti K."/>
            <person name="Salamov A."/>
            <person name="Andreopoulos B."/>
            <person name="Baker S."/>
            <person name="Barry K."/>
            <person name="Bills G."/>
            <person name="Bluhm B."/>
            <person name="Cannon C."/>
            <person name="Castanera R."/>
            <person name="Culley D."/>
            <person name="Daum C."/>
            <person name="Ezra D."/>
            <person name="Gonzalez J."/>
            <person name="Henrissat B."/>
            <person name="Kuo A."/>
            <person name="Liang C."/>
            <person name="Lipzen A."/>
            <person name="Lutzoni F."/>
            <person name="Magnuson J."/>
            <person name="Mondo S."/>
            <person name="Nolan M."/>
            <person name="Ohm R."/>
            <person name="Pangilinan J."/>
            <person name="Park H.-J."/>
            <person name="Ramirez L."/>
            <person name="Alfaro M."/>
            <person name="Sun H."/>
            <person name="Tritt A."/>
            <person name="Yoshinaga Y."/>
            <person name="Zwiers L.-H."/>
            <person name="Turgeon B."/>
            <person name="Goodwin S."/>
            <person name="Spatafora J."/>
            <person name="Crous P."/>
            <person name="Grigoriev I."/>
        </authorList>
    </citation>
    <scope>NUCLEOTIDE SEQUENCE</scope>
    <source>
        <strain evidence="1">CBS 262.69</strain>
    </source>
</reference>
<protein>
    <submittedName>
        <fullName evidence="1">Uncharacterized protein</fullName>
    </submittedName>
</protein>
<evidence type="ECO:0000313" key="1">
    <source>
        <dbReference type="EMBL" id="KAF2405152.1"/>
    </source>
</evidence>
<evidence type="ECO:0000313" key="2">
    <source>
        <dbReference type="Proteomes" id="UP000799640"/>
    </source>
</evidence>
<accession>A0A6G1IA50</accession>
<gene>
    <name evidence="1" type="ORF">EJ06DRAFT_525700</name>
</gene>
<sequence length="133" mass="15055">MLIDRDEAENGGEEICRSVTKALPSSHELPFVPFTILASPPAKSCIITYPLCHRQQGAHPLYRTVLYPLSPSPPLNSMTANRTLLEPQRGRCLSLLASRNSTNLCHHSHHYHNCHHSHYSHYSHLLNSRLLFP</sequence>
<dbReference type="Proteomes" id="UP000799640">
    <property type="component" value="Unassembled WGS sequence"/>
</dbReference>
<name>A0A6G1IA50_9PEZI</name>
<dbReference type="EMBL" id="ML996687">
    <property type="protein sequence ID" value="KAF2405152.1"/>
    <property type="molecule type" value="Genomic_DNA"/>
</dbReference>
<keyword evidence="2" id="KW-1185">Reference proteome</keyword>
<dbReference type="AlphaFoldDB" id="A0A6G1IA50"/>